<feature type="chain" id="PRO_5005328288" description="acid phosphatase" evidence="8">
    <location>
        <begin position="19"/>
        <end position="381"/>
    </location>
</feature>
<dbReference type="PROSITE" id="PS00616">
    <property type="entry name" value="HIS_ACID_PHOSPHAT_1"/>
    <property type="match status" value="1"/>
</dbReference>
<comment type="catalytic activity">
    <reaction evidence="1">
        <text>a phosphate monoester + H2O = an alcohol + phosphate</text>
        <dbReference type="Rhea" id="RHEA:15017"/>
        <dbReference type="ChEBI" id="CHEBI:15377"/>
        <dbReference type="ChEBI" id="CHEBI:30879"/>
        <dbReference type="ChEBI" id="CHEBI:43474"/>
        <dbReference type="ChEBI" id="CHEBI:67140"/>
        <dbReference type="EC" id="3.1.3.2"/>
    </reaction>
</comment>
<evidence type="ECO:0000256" key="3">
    <source>
        <dbReference type="ARBA" id="ARBA00012646"/>
    </source>
</evidence>
<keyword evidence="6" id="KW-1015">Disulfide bond</keyword>
<dbReference type="GO" id="GO:0003993">
    <property type="term" value="F:acid phosphatase activity"/>
    <property type="evidence" value="ECO:0007669"/>
    <property type="project" value="UniProtKB-EC"/>
</dbReference>
<proteinExistence type="inferred from homology"/>
<dbReference type="SUPFAM" id="SSF53254">
    <property type="entry name" value="Phosphoglycerate mutase-like"/>
    <property type="match status" value="1"/>
</dbReference>
<reference evidence="10" key="1">
    <citation type="submission" date="2015-08" db="UniProtKB">
        <authorList>
            <consortium name="WormBaseParasite"/>
        </authorList>
    </citation>
    <scope>IDENTIFICATION</scope>
</reference>
<evidence type="ECO:0000256" key="7">
    <source>
        <dbReference type="ARBA" id="ARBA00023180"/>
    </source>
</evidence>
<keyword evidence="4 8" id="KW-0732">Signal</keyword>
<dbReference type="InterPro" id="IPR033379">
    <property type="entry name" value="Acid_Pase_AS"/>
</dbReference>
<name>A0A0K0EMJ3_STRER</name>
<dbReference type="Gene3D" id="3.40.50.1240">
    <property type="entry name" value="Phosphoglycerate mutase-like"/>
    <property type="match status" value="1"/>
</dbReference>
<evidence type="ECO:0000256" key="5">
    <source>
        <dbReference type="ARBA" id="ARBA00022801"/>
    </source>
</evidence>
<evidence type="ECO:0000256" key="1">
    <source>
        <dbReference type="ARBA" id="ARBA00000032"/>
    </source>
</evidence>
<keyword evidence="9" id="KW-1185">Reference proteome</keyword>
<comment type="similarity">
    <text evidence="2">Belongs to the histidine acid phosphatase family.</text>
</comment>
<keyword evidence="7" id="KW-0325">Glycoprotein</keyword>
<dbReference type="InterPro" id="IPR050645">
    <property type="entry name" value="Histidine_acid_phosphatase"/>
</dbReference>
<dbReference type="EC" id="3.1.3.2" evidence="3"/>
<evidence type="ECO:0000256" key="2">
    <source>
        <dbReference type="ARBA" id="ARBA00005375"/>
    </source>
</evidence>
<dbReference type="WBParaSite" id="SSTP_0001068200.1">
    <property type="protein sequence ID" value="SSTP_0001068200.1"/>
    <property type="gene ID" value="SSTP_0001068200"/>
</dbReference>
<evidence type="ECO:0000256" key="8">
    <source>
        <dbReference type="SAM" id="SignalP"/>
    </source>
</evidence>
<evidence type="ECO:0000313" key="10">
    <source>
        <dbReference type="WBParaSite" id="SSTP_0001068200.1"/>
    </source>
</evidence>
<feature type="signal peptide" evidence="8">
    <location>
        <begin position="1"/>
        <end position="18"/>
    </location>
</feature>
<evidence type="ECO:0000313" key="9">
    <source>
        <dbReference type="Proteomes" id="UP000035681"/>
    </source>
</evidence>
<sequence>MKKLLILLLINFFPFNVGEDTLIGVQALWRHGERSPEVIFEYDPHKTDWPAPLGELTPQGMRQHYDLGKRLFDRYGVKHRLINPNYTVSEIYVRSTDVNRALASAYSNLAGMFSHSIDTYPMDGGEWPANWTPIPVHTEEQSTDTLLNANFLCPRLKQLSLDRLQTKQFLIFEKSLKNLFKYLTSYSGVNITGYRMLKKLYGTIHLEKKYYGYSQPSWLTPDIYFQMETVVNASINYSYGCSGFGLPEDSELISLKQGYLVWRMIENMKRMKEGKKIEKYIAYSAHDTTLMAFANVLGAKVPIMGQGLIDFAATFLLELWKDFNGNHYIELLYAGNAYEEFKTVTYLINGCQNKIRCSIEEFENGTKKYLLHHPEEHCNVQ</sequence>
<dbReference type="CDD" id="cd07061">
    <property type="entry name" value="HP_HAP_like"/>
    <property type="match status" value="1"/>
</dbReference>
<dbReference type="PANTHER" id="PTHR11567">
    <property type="entry name" value="ACID PHOSPHATASE-RELATED"/>
    <property type="match status" value="1"/>
</dbReference>
<dbReference type="Pfam" id="PF00328">
    <property type="entry name" value="His_Phos_2"/>
    <property type="match status" value="1"/>
</dbReference>
<dbReference type="PANTHER" id="PTHR11567:SF211">
    <property type="entry name" value="PROSTATIC ACID PHOSPHATASE"/>
    <property type="match status" value="1"/>
</dbReference>
<dbReference type="WBParaSite" id="TCONS_00000361.p1">
    <property type="protein sequence ID" value="TCONS_00000361.p1"/>
    <property type="gene ID" value="XLOC_000369"/>
</dbReference>
<organism evidence="10">
    <name type="scientific">Strongyloides stercoralis</name>
    <name type="common">Threadworm</name>
    <dbReference type="NCBI Taxonomy" id="6248"/>
    <lineage>
        <taxon>Eukaryota</taxon>
        <taxon>Metazoa</taxon>
        <taxon>Ecdysozoa</taxon>
        <taxon>Nematoda</taxon>
        <taxon>Chromadorea</taxon>
        <taxon>Rhabditida</taxon>
        <taxon>Tylenchina</taxon>
        <taxon>Panagrolaimomorpha</taxon>
        <taxon>Strongyloidoidea</taxon>
        <taxon>Strongyloididae</taxon>
        <taxon>Strongyloides</taxon>
    </lineage>
</organism>
<accession>A0A0K0EMJ3</accession>
<evidence type="ECO:0000256" key="4">
    <source>
        <dbReference type="ARBA" id="ARBA00022729"/>
    </source>
</evidence>
<dbReference type="InterPro" id="IPR000560">
    <property type="entry name" value="His_Pase_clade-2"/>
</dbReference>
<dbReference type="STRING" id="6248.A0A0K0EMJ3"/>
<evidence type="ECO:0000256" key="6">
    <source>
        <dbReference type="ARBA" id="ARBA00023157"/>
    </source>
</evidence>
<dbReference type="Proteomes" id="UP000035681">
    <property type="component" value="Unplaced"/>
</dbReference>
<protein>
    <recommendedName>
        <fullName evidence="3">acid phosphatase</fullName>
        <ecNumber evidence="3">3.1.3.2</ecNumber>
    </recommendedName>
</protein>
<keyword evidence="5" id="KW-0378">Hydrolase</keyword>
<dbReference type="InterPro" id="IPR029033">
    <property type="entry name" value="His_PPase_superfam"/>
</dbReference>
<dbReference type="AlphaFoldDB" id="A0A0K0EMJ3"/>